<feature type="transmembrane region" description="Helical" evidence="7">
    <location>
        <begin position="84"/>
        <end position="102"/>
    </location>
</feature>
<dbReference type="PANTHER" id="PTHR30221:SF1">
    <property type="entry name" value="SMALL-CONDUCTANCE MECHANOSENSITIVE CHANNEL"/>
    <property type="match status" value="1"/>
</dbReference>
<reference evidence="11" key="2">
    <citation type="submission" date="2021-04" db="EMBL/GenBank/DDBJ databases">
        <authorList>
            <person name="Gilroy R."/>
        </authorList>
    </citation>
    <scope>NUCLEOTIDE SEQUENCE</scope>
    <source>
        <strain evidence="11">9264</strain>
    </source>
</reference>
<accession>A0A9D2U8B5</accession>
<evidence type="ECO:0000259" key="8">
    <source>
        <dbReference type="Pfam" id="PF00924"/>
    </source>
</evidence>
<dbReference type="InterPro" id="IPR045275">
    <property type="entry name" value="MscS_archaea/bacteria_type"/>
</dbReference>
<feature type="domain" description="Mechanosensitive ion channel MscS" evidence="8">
    <location>
        <begin position="104"/>
        <end position="172"/>
    </location>
</feature>
<keyword evidence="5 7" id="KW-1133">Transmembrane helix</keyword>
<dbReference type="InterPro" id="IPR008910">
    <property type="entry name" value="MSC_TM_helix"/>
</dbReference>
<evidence type="ECO:0000256" key="3">
    <source>
        <dbReference type="ARBA" id="ARBA00022475"/>
    </source>
</evidence>
<comment type="similarity">
    <text evidence="2 7">Belongs to the MscS (TC 1.A.23) family.</text>
</comment>
<evidence type="ECO:0000256" key="7">
    <source>
        <dbReference type="RuleBase" id="RU369025"/>
    </source>
</evidence>
<dbReference type="SUPFAM" id="SSF82689">
    <property type="entry name" value="Mechanosensitive channel protein MscS (YggB), C-terminal domain"/>
    <property type="match status" value="1"/>
</dbReference>
<keyword evidence="7" id="KW-0997">Cell inner membrane</keyword>
<dbReference type="SUPFAM" id="SSF50182">
    <property type="entry name" value="Sm-like ribonucleoproteins"/>
    <property type="match status" value="1"/>
</dbReference>
<proteinExistence type="inferred from homology"/>
<dbReference type="Pfam" id="PF21082">
    <property type="entry name" value="MS_channel_3rd"/>
    <property type="match status" value="1"/>
</dbReference>
<dbReference type="InterPro" id="IPR049142">
    <property type="entry name" value="MS_channel_1st"/>
</dbReference>
<dbReference type="InterPro" id="IPR023408">
    <property type="entry name" value="MscS_beta-dom_sf"/>
</dbReference>
<dbReference type="InterPro" id="IPR049278">
    <property type="entry name" value="MS_channel_C"/>
</dbReference>
<sequence length="279" mass="30295">MREVVPESLSLTWLEAFAMNVVIALAILIIGWWFSNFVGRWVKRMAQRSHSIDPTIVPIAESVVVWTIRLLVLLAVLARFGVETASVIALIGAAGLAIGLALQNTLQNIAAGIMLLLLRPLRAGEFVSVVGKGDGTVDEVGLFLTRFVQVDGVQFTLPNSSIWGNPIINYSRNATRRMDITFGVRYGDDLDAAMATLLGTVKANANILDEPAPSVFVAEYRDSTIMVTARAWAESGVYWDTRFALLRDAPVALAQAGFKLPVPVRVVENIEGKNTSEAA</sequence>
<protein>
    <recommendedName>
        <fullName evidence="7">Small-conductance mechanosensitive channel</fullName>
    </recommendedName>
</protein>
<dbReference type="Pfam" id="PF05552">
    <property type="entry name" value="MS_channel_1st_1"/>
    <property type="match status" value="1"/>
</dbReference>
<evidence type="ECO:0000256" key="2">
    <source>
        <dbReference type="ARBA" id="ARBA00008017"/>
    </source>
</evidence>
<dbReference type="Pfam" id="PF21088">
    <property type="entry name" value="MS_channel_1st"/>
    <property type="match status" value="1"/>
</dbReference>
<keyword evidence="6 7" id="KW-0472">Membrane</keyword>
<dbReference type="Proteomes" id="UP000823889">
    <property type="component" value="Unassembled WGS sequence"/>
</dbReference>
<evidence type="ECO:0000256" key="6">
    <source>
        <dbReference type="ARBA" id="ARBA00023136"/>
    </source>
</evidence>
<dbReference type="AlphaFoldDB" id="A0A9D2U8B5"/>
<dbReference type="InterPro" id="IPR010920">
    <property type="entry name" value="LSM_dom_sf"/>
</dbReference>
<comment type="subunit">
    <text evidence="7">Homoheptamer.</text>
</comment>
<comment type="subcellular location">
    <subcellularLocation>
        <location evidence="7">Cell inner membrane</location>
        <topology evidence="7">Multi-pass membrane protein</topology>
    </subcellularLocation>
    <subcellularLocation>
        <location evidence="1">Cell membrane</location>
        <topology evidence="1">Multi-pass membrane protein</topology>
    </subcellularLocation>
</comment>
<dbReference type="GO" id="GO:0008381">
    <property type="term" value="F:mechanosensitive monoatomic ion channel activity"/>
    <property type="evidence" value="ECO:0007669"/>
    <property type="project" value="InterPro"/>
</dbReference>
<reference evidence="11" key="1">
    <citation type="journal article" date="2021" name="PeerJ">
        <title>Extensive microbial diversity within the chicken gut microbiome revealed by metagenomics and culture.</title>
        <authorList>
            <person name="Gilroy R."/>
            <person name="Ravi A."/>
            <person name="Getino M."/>
            <person name="Pursley I."/>
            <person name="Horton D.L."/>
            <person name="Alikhan N.F."/>
            <person name="Baker D."/>
            <person name="Gharbi K."/>
            <person name="Hall N."/>
            <person name="Watson M."/>
            <person name="Adriaenssens E.M."/>
            <person name="Foster-Nyarko E."/>
            <person name="Jarju S."/>
            <person name="Secka A."/>
            <person name="Antonio M."/>
            <person name="Oren A."/>
            <person name="Chaudhuri R.R."/>
            <person name="La Ragione R."/>
            <person name="Hildebrand F."/>
            <person name="Pallen M.J."/>
        </authorList>
    </citation>
    <scope>NUCLEOTIDE SEQUENCE</scope>
    <source>
        <strain evidence="11">9264</strain>
    </source>
</reference>
<dbReference type="InterPro" id="IPR006685">
    <property type="entry name" value="MscS_channel_2nd"/>
</dbReference>
<organism evidence="11 12">
    <name type="scientific">Candidatus Paenalcaligenes intestinipullorum</name>
    <dbReference type="NCBI Taxonomy" id="2838718"/>
    <lineage>
        <taxon>Bacteria</taxon>
        <taxon>Pseudomonadati</taxon>
        <taxon>Pseudomonadota</taxon>
        <taxon>Betaproteobacteria</taxon>
        <taxon>Burkholderiales</taxon>
        <taxon>Alcaligenaceae</taxon>
        <taxon>Paenalcaligenes</taxon>
    </lineage>
</organism>
<dbReference type="PANTHER" id="PTHR30221">
    <property type="entry name" value="SMALL-CONDUCTANCE MECHANOSENSITIVE CHANNEL"/>
    <property type="match status" value="1"/>
</dbReference>
<gene>
    <name evidence="11" type="ORF">H9906_00310</name>
</gene>
<evidence type="ECO:0000256" key="5">
    <source>
        <dbReference type="ARBA" id="ARBA00022989"/>
    </source>
</evidence>
<dbReference type="InterPro" id="IPR011066">
    <property type="entry name" value="MscS_channel_C_sf"/>
</dbReference>
<keyword evidence="7" id="KW-0406">Ion transport</keyword>
<feature type="transmembrane region" description="Helical" evidence="7">
    <location>
        <begin position="55"/>
        <end position="78"/>
    </location>
</feature>
<evidence type="ECO:0000313" key="12">
    <source>
        <dbReference type="Proteomes" id="UP000823889"/>
    </source>
</evidence>
<feature type="transmembrane region" description="Helical" evidence="7">
    <location>
        <begin position="12"/>
        <end position="34"/>
    </location>
</feature>
<evidence type="ECO:0000259" key="10">
    <source>
        <dbReference type="Pfam" id="PF21088"/>
    </source>
</evidence>
<comment type="caution">
    <text evidence="7">Lacks conserved residue(s) required for the propagation of feature annotation.</text>
</comment>
<comment type="caution">
    <text evidence="11">The sequence shown here is derived from an EMBL/GenBank/DDBJ whole genome shotgun (WGS) entry which is preliminary data.</text>
</comment>
<dbReference type="Gene3D" id="1.10.287.1260">
    <property type="match status" value="1"/>
</dbReference>
<feature type="domain" description="Mechanosensitive ion channel transmembrane helices 2/3" evidence="10">
    <location>
        <begin position="70"/>
        <end position="103"/>
    </location>
</feature>
<evidence type="ECO:0000313" key="11">
    <source>
        <dbReference type="EMBL" id="HJD43457.1"/>
    </source>
</evidence>
<keyword evidence="7" id="KW-0407">Ion channel</keyword>
<evidence type="ECO:0000256" key="1">
    <source>
        <dbReference type="ARBA" id="ARBA00004651"/>
    </source>
</evidence>
<keyword evidence="4 7" id="KW-0812">Transmembrane</keyword>
<keyword evidence="7" id="KW-0813">Transport</keyword>
<dbReference type="Gene3D" id="2.30.30.60">
    <property type="match status" value="1"/>
</dbReference>
<dbReference type="GO" id="GO:0005886">
    <property type="term" value="C:plasma membrane"/>
    <property type="evidence" value="ECO:0007669"/>
    <property type="project" value="UniProtKB-SubCell"/>
</dbReference>
<name>A0A9D2U8B5_9BURK</name>
<dbReference type="Gene3D" id="3.30.70.100">
    <property type="match status" value="1"/>
</dbReference>
<dbReference type="Pfam" id="PF00924">
    <property type="entry name" value="MS_channel_2nd"/>
    <property type="match status" value="1"/>
</dbReference>
<dbReference type="EMBL" id="DWUQ01000006">
    <property type="protein sequence ID" value="HJD43457.1"/>
    <property type="molecule type" value="Genomic_DNA"/>
</dbReference>
<dbReference type="SUPFAM" id="SSF82861">
    <property type="entry name" value="Mechanosensitive channel protein MscS (YggB), transmembrane region"/>
    <property type="match status" value="1"/>
</dbReference>
<comment type="function">
    <text evidence="7">Mechanosensitive channel that participates in the regulation of osmotic pressure changes within the cell, opening in response to stretch forces in the membrane lipid bilayer, without the need for other proteins. Contributes to normal resistance to hypoosmotic shock. Forms an ion channel of 1.0 nanosiemens conductance with a slight preference for anions.</text>
</comment>
<feature type="domain" description="Mechanosensitive ion channel MscS C-terminal" evidence="9">
    <location>
        <begin position="179"/>
        <end position="257"/>
    </location>
</feature>
<dbReference type="InterPro" id="IPR011014">
    <property type="entry name" value="MscS_channel_TM-2"/>
</dbReference>
<keyword evidence="3" id="KW-1003">Cell membrane</keyword>
<evidence type="ECO:0000259" key="9">
    <source>
        <dbReference type="Pfam" id="PF21082"/>
    </source>
</evidence>
<evidence type="ECO:0000256" key="4">
    <source>
        <dbReference type="ARBA" id="ARBA00022692"/>
    </source>
</evidence>